<dbReference type="AlphaFoldDB" id="A0AAV4APH2"/>
<reference evidence="2 3" key="1">
    <citation type="journal article" date="2021" name="Elife">
        <title>Chloroplast acquisition without the gene transfer in kleptoplastic sea slugs, Plakobranchus ocellatus.</title>
        <authorList>
            <person name="Maeda T."/>
            <person name="Takahashi S."/>
            <person name="Yoshida T."/>
            <person name="Shimamura S."/>
            <person name="Takaki Y."/>
            <person name="Nagai Y."/>
            <person name="Toyoda A."/>
            <person name="Suzuki Y."/>
            <person name="Arimoto A."/>
            <person name="Ishii H."/>
            <person name="Satoh N."/>
            <person name="Nishiyama T."/>
            <person name="Hasebe M."/>
            <person name="Maruyama T."/>
            <person name="Minagawa J."/>
            <person name="Obokata J."/>
            <person name="Shigenobu S."/>
        </authorList>
    </citation>
    <scope>NUCLEOTIDE SEQUENCE [LARGE SCALE GENOMIC DNA]</scope>
</reference>
<evidence type="ECO:0000313" key="3">
    <source>
        <dbReference type="Proteomes" id="UP000735302"/>
    </source>
</evidence>
<sequence>MTEWRQPIVDQSPLKIVEAVIEIDSWRLSVFSVGIWDKPRLSSNHSTASEGSFRVLMGNTINRAPNRRFRYKPGAINPLSNTAQPTNSSSPSPQVRTCFSIRPRHFGSPPRKQVLRGKRCVWSFSRLPEERAR</sequence>
<accession>A0AAV4APH2</accession>
<feature type="region of interest" description="Disordered" evidence="1">
    <location>
        <begin position="67"/>
        <end position="97"/>
    </location>
</feature>
<keyword evidence="3" id="KW-1185">Reference proteome</keyword>
<evidence type="ECO:0000256" key="1">
    <source>
        <dbReference type="SAM" id="MobiDB-lite"/>
    </source>
</evidence>
<gene>
    <name evidence="2" type="ORF">PoB_003576800</name>
</gene>
<evidence type="ECO:0000313" key="2">
    <source>
        <dbReference type="EMBL" id="GFO09263.1"/>
    </source>
</evidence>
<comment type="caution">
    <text evidence="2">The sequence shown here is derived from an EMBL/GenBank/DDBJ whole genome shotgun (WGS) entry which is preliminary data.</text>
</comment>
<organism evidence="2 3">
    <name type="scientific">Plakobranchus ocellatus</name>
    <dbReference type="NCBI Taxonomy" id="259542"/>
    <lineage>
        <taxon>Eukaryota</taxon>
        <taxon>Metazoa</taxon>
        <taxon>Spiralia</taxon>
        <taxon>Lophotrochozoa</taxon>
        <taxon>Mollusca</taxon>
        <taxon>Gastropoda</taxon>
        <taxon>Heterobranchia</taxon>
        <taxon>Euthyneura</taxon>
        <taxon>Panpulmonata</taxon>
        <taxon>Sacoglossa</taxon>
        <taxon>Placobranchoidea</taxon>
        <taxon>Plakobranchidae</taxon>
        <taxon>Plakobranchus</taxon>
    </lineage>
</organism>
<proteinExistence type="predicted"/>
<feature type="compositionally biased region" description="Polar residues" evidence="1">
    <location>
        <begin position="78"/>
        <end position="97"/>
    </location>
</feature>
<name>A0AAV4APH2_9GAST</name>
<dbReference type="Proteomes" id="UP000735302">
    <property type="component" value="Unassembled WGS sequence"/>
</dbReference>
<dbReference type="EMBL" id="BLXT01004061">
    <property type="protein sequence ID" value="GFO09263.1"/>
    <property type="molecule type" value="Genomic_DNA"/>
</dbReference>
<protein>
    <submittedName>
        <fullName evidence="2">Uncharacterized protein</fullName>
    </submittedName>
</protein>